<accession>A0A0G4G7H1</accession>
<dbReference type="GO" id="GO:0007034">
    <property type="term" value="P:vacuolar transport"/>
    <property type="evidence" value="ECO:0007669"/>
    <property type="project" value="InterPro"/>
</dbReference>
<sequence length="492" mass="53900">MDDVYGAFGCDEPSHLQEIFGTFNDKPHEQAMVAYWQRGVESVVKCKSSLAISAKQLVQLFKQHREKFPIVPQGLPALLARLCRDRSIVPMSTALPESQPKHWQPGDAAPQPSLMRSIAGVTSHVVFGGLGIITAAASYVSGHTSRDSRVTVDESERMVVISVLEELAQGLEADLLASTDRCCEWSDSLLTDGEGKAILLSRDDIRKFLTHHGVGSDRQNSTCTMAEHLEIFVWYLVKYKSSLAVRVSAGQGAVIDAVKVALHTSSDKHKAATMSLSDHGRALLIERYVEDKLKQREKKLLNKWTEVDANCRRLLKYDKQLALVELKRRNMIAAELTKIKNQLLTVSQCMLQRDAAVSLSTVTAMLETTTQATASTIDRDRVMTAMDNAADVQDDLAEVSAAFSAGTDARLAAAGATDDALESEYADLLAELSIQDKHKDKAAQRQEAPDNKQQRVEQLLNDLPSVPNGPLPSPADNREAGRAEETGARVGQ</sequence>
<gene>
    <name evidence="2" type="ORF">Vbra_330</name>
</gene>
<evidence type="ECO:0000313" key="2">
    <source>
        <dbReference type="EMBL" id="CEM24637.1"/>
    </source>
</evidence>
<dbReference type="Proteomes" id="UP000041254">
    <property type="component" value="Unassembled WGS sequence"/>
</dbReference>
<name>A0A0G4G7H1_VITBC</name>
<dbReference type="InterPro" id="IPR005024">
    <property type="entry name" value="Snf7_fam"/>
</dbReference>
<dbReference type="VEuPathDB" id="CryptoDB:Vbra_330"/>
<feature type="compositionally biased region" description="Basic and acidic residues" evidence="1">
    <location>
        <begin position="476"/>
        <end position="492"/>
    </location>
</feature>
<evidence type="ECO:0000313" key="3">
    <source>
        <dbReference type="Proteomes" id="UP000041254"/>
    </source>
</evidence>
<evidence type="ECO:0000256" key="1">
    <source>
        <dbReference type="SAM" id="MobiDB-lite"/>
    </source>
</evidence>
<dbReference type="EMBL" id="CDMY01000585">
    <property type="protein sequence ID" value="CEM24637.1"/>
    <property type="molecule type" value="Genomic_DNA"/>
</dbReference>
<dbReference type="AlphaFoldDB" id="A0A0G4G7H1"/>
<dbReference type="InParanoid" id="A0A0G4G7H1"/>
<feature type="region of interest" description="Disordered" evidence="1">
    <location>
        <begin position="439"/>
        <end position="492"/>
    </location>
</feature>
<feature type="compositionally biased region" description="Basic and acidic residues" evidence="1">
    <location>
        <begin position="439"/>
        <end position="455"/>
    </location>
</feature>
<reference evidence="2 3" key="1">
    <citation type="submission" date="2014-11" db="EMBL/GenBank/DDBJ databases">
        <authorList>
            <person name="Zhu J."/>
            <person name="Qi W."/>
            <person name="Song R."/>
        </authorList>
    </citation>
    <scope>NUCLEOTIDE SEQUENCE [LARGE SCALE GENOMIC DNA]</scope>
</reference>
<proteinExistence type="predicted"/>
<dbReference type="Pfam" id="PF03357">
    <property type="entry name" value="Snf7"/>
    <property type="match status" value="1"/>
</dbReference>
<organism evidence="2 3">
    <name type="scientific">Vitrella brassicaformis (strain CCMP3155)</name>
    <dbReference type="NCBI Taxonomy" id="1169540"/>
    <lineage>
        <taxon>Eukaryota</taxon>
        <taxon>Sar</taxon>
        <taxon>Alveolata</taxon>
        <taxon>Colpodellida</taxon>
        <taxon>Vitrellaceae</taxon>
        <taxon>Vitrella</taxon>
    </lineage>
</organism>
<protein>
    <submittedName>
        <fullName evidence="2">Uncharacterized protein</fullName>
    </submittedName>
</protein>
<keyword evidence="3" id="KW-1185">Reference proteome</keyword>